<feature type="domain" description="Protein kinase" evidence="6">
    <location>
        <begin position="19"/>
        <end position="216"/>
    </location>
</feature>
<dbReference type="OrthoDB" id="8693905at2759"/>
<feature type="compositionally biased region" description="Basic and acidic residues" evidence="5">
    <location>
        <begin position="60"/>
        <end position="69"/>
    </location>
</feature>
<dbReference type="PROSITE" id="PS50011">
    <property type="entry name" value="PROTEIN_KINASE_DOM"/>
    <property type="match status" value="1"/>
</dbReference>
<feature type="compositionally biased region" description="Polar residues" evidence="5">
    <location>
        <begin position="71"/>
        <end position="90"/>
    </location>
</feature>
<evidence type="ECO:0000256" key="4">
    <source>
        <dbReference type="RuleBase" id="RU000304"/>
    </source>
</evidence>
<organism evidence="7 8">
    <name type="scientific">Tritrichomonas foetus</name>
    <dbReference type="NCBI Taxonomy" id="1144522"/>
    <lineage>
        <taxon>Eukaryota</taxon>
        <taxon>Metamonada</taxon>
        <taxon>Parabasalia</taxon>
        <taxon>Tritrichomonadida</taxon>
        <taxon>Tritrichomonadidae</taxon>
        <taxon>Tritrichomonas</taxon>
    </lineage>
</organism>
<feature type="region of interest" description="Disordered" evidence="5">
    <location>
        <begin position="58"/>
        <end position="98"/>
    </location>
</feature>
<dbReference type="Proteomes" id="UP000179807">
    <property type="component" value="Unassembled WGS sequence"/>
</dbReference>
<keyword evidence="1 3" id="KW-0547">Nucleotide-binding</keyword>
<dbReference type="PROSITE" id="PS00108">
    <property type="entry name" value="PROTEIN_KINASE_ST"/>
    <property type="match status" value="1"/>
</dbReference>
<dbReference type="InterPro" id="IPR000719">
    <property type="entry name" value="Prot_kinase_dom"/>
</dbReference>
<dbReference type="AlphaFoldDB" id="A0A1J4KQL9"/>
<dbReference type="Gene3D" id="3.30.200.20">
    <property type="entry name" value="Phosphorylase Kinase, domain 1"/>
    <property type="match status" value="1"/>
</dbReference>
<evidence type="ECO:0000256" key="3">
    <source>
        <dbReference type="PROSITE-ProRule" id="PRU10141"/>
    </source>
</evidence>
<dbReference type="RefSeq" id="XP_068365220.1">
    <property type="nucleotide sequence ID" value="XM_068491463.1"/>
</dbReference>
<evidence type="ECO:0000259" key="6">
    <source>
        <dbReference type="PROSITE" id="PS50011"/>
    </source>
</evidence>
<keyword evidence="4" id="KW-0808">Transferase</keyword>
<dbReference type="PANTHER" id="PTHR24362">
    <property type="entry name" value="SERINE/THREONINE-PROTEIN KINASE NEK"/>
    <property type="match status" value="1"/>
</dbReference>
<dbReference type="GO" id="GO:0004674">
    <property type="term" value="F:protein serine/threonine kinase activity"/>
    <property type="evidence" value="ECO:0007669"/>
    <property type="project" value="UniProtKB-KW"/>
</dbReference>
<dbReference type="InterPro" id="IPR011009">
    <property type="entry name" value="Kinase-like_dom_sf"/>
</dbReference>
<keyword evidence="4" id="KW-0723">Serine/threonine-protein kinase</keyword>
<dbReference type="Gene3D" id="1.10.510.10">
    <property type="entry name" value="Transferase(Phosphotransferase) domain 1"/>
    <property type="match status" value="1"/>
</dbReference>
<evidence type="ECO:0000313" key="8">
    <source>
        <dbReference type="Proteomes" id="UP000179807"/>
    </source>
</evidence>
<sequence length="216" mass="24456">MSGDLSLDEIRFILEEHGYNYIQAIGEGGFGEVLLVHSHKYHSHFCCKVRPLKRVKKRSSKNEISDHSNRPAASNSALSKKDSNLPSNSDGNDHPEISDQNANLFGDQIFNKIDDEIAINIKLEHPNIISIFDHFTVRDTVFIIMEYCPNGSLDEYIKSYGKICPPMLYSLCYQIASSVKKCHNYLVAHRDIKPANILLDLRCRPKLADFGISCDL</sequence>
<name>A0A1J4KQL9_9EUKA</name>
<accession>A0A1J4KQL9</accession>
<dbReference type="GO" id="GO:0005524">
    <property type="term" value="F:ATP binding"/>
    <property type="evidence" value="ECO:0007669"/>
    <property type="project" value="UniProtKB-UniRule"/>
</dbReference>
<evidence type="ECO:0000256" key="2">
    <source>
        <dbReference type="ARBA" id="ARBA00022840"/>
    </source>
</evidence>
<dbReference type="PANTHER" id="PTHR24362:SF309">
    <property type="entry name" value="PROTEIN KINASE DOMAIN-CONTAINING PROTEIN"/>
    <property type="match status" value="1"/>
</dbReference>
<dbReference type="EMBL" id="MLAK01000571">
    <property type="protein sequence ID" value="OHT12084.1"/>
    <property type="molecule type" value="Genomic_DNA"/>
</dbReference>
<dbReference type="InterPro" id="IPR008271">
    <property type="entry name" value="Ser/Thr_kinase_AS"/>
</dbReference>
<keyword evidence="8" id="KW-1185">Reference proteome</keyword>
<dbReference type="SUPFAM" id="SSF56112">
    <property type="entry name" value="Protein kinase-like (PK-like)"/>
    <property type="match status" value="1"/>
</dbReference>
<reference evidence="7" key="1">
    <citation type="submission" date="2016-10" db="EMBL/GenBank/DDBJ databases">
        <authorList>
            <person name="Benchimol M."/>
            <person name="Almeida L.G."/>
            <person name="Vasconcelos A.T."/>
            <person name="Perreira-Neves A."/>
            <person name="Rosa I.A."/>
            <person name="Tasca T."/>
            <person name="Bogo M.R."/>
            <person name="de Souza W."/>
        </authorList>
    </citation>
    <scope>NUCLEOTIDE SEQUENCE [LARGE SCALE GENOMIC DNA]</scope>
    <source>
        <strain evidence="7">K</strain>
    </source>
</reference>
<dbReference type="VEuPathDB" id="TrichDB:TRFO_03701"/>
<dbReference type="InterPro" id="IPR017441">
    <property type="entry name" value="Protein_kinase_ATP_BS"/>
</dbReference>
<protein>
    <recommendedName>
        <fullName evidence="6">Protein kinase domain-containing protein</fullName>
    </recommendedName>
</protein>
<evidence type="ECO:0000313" key="7">
    <source>
        <dbReference type="EMBL" id="OHT12084.1"/>
    </source>
</evidence>
<keyword evidence="2 3" id="KW-0067">ATP-binding</keyword>
<gene>
    <name evidence="7" type="ORF">TRFO_03701</name>
</gene>
<dbReference type="SMART" id="SM00220">
    <property type="entry name" value="S_TKc"/>
    <property type="match status" value="1"/>
</dbReference>
<evidence type="ECO:0000256" key="1">
    <source>
        <dbReference type="ARBA" id="ARBA00022741"/>
    </source>
</evidence>
<comment type="similarity">
    <text evidence="4">Belongs to the protein kinase superfamily.</text>
</comment>
<comment type="caution">
    <text evidence="7">The sequence shown here is derived from an EMBL/GenBank/DDBJ whole genome shotgun (WGS) entry which is preliminary data.</text>
</comment>
<evidence type="ECO:0000256" key="5">
    <source>
        <dbReference type="SAM" id="MobiDB-lite"/>
    </source>
</evidence>
<dbReference type="GeneID" id="94826167"/>
<feature type="binding site" evidence="3">
    <location>
        <position position="57"/>
    </location>
    <ligand>
        <name>ATP</name>
        <dbReference type="ChEBI" id="CHEBI:30616"/>
    </ligand>
</feature>
<dbReference type="PROSITE" id="PS00107">
    <property type="entry name" value="PROTEIN_KINASE_ATP"/>
    <property type="match status" value="1"/>
</dbReference>
<proteinExistence type="inferred from homology"/>
<keyword evidence="4" id="KW-0418">Kinase</keyword>
<dbReference type="Pfam" id="PF00069">
    <property type="entry name" value="Pkinase"/>
    <property type="match status" value="1"/>
</dbReference>